<dbReference type="RefSeq" id="WP_072703921.1">
    <property type="nucleotide sequence ID" value="NZ_FMJB01000021.1"/>
</dbReference>
<reference evidence="2" key="1">
    <citation type="submission" date="2016-09" db="EMBL/GenBank/DDBJ databases">
        <authorList>
            <person name="Wibberg D."/>
        </authorList>
    </citation>
    <scope>NUCLEOTIDE SEQUENCE [LARGE SCALE GENOMIC DNA]</scope>
</reference>
<evidence type="ECO:0000313" key="1">
    <source>
        <dbReference type="EMBL" id="SCM66447.1"/>
    </source>
</evidence>
<dbReference type="EMBL" id="FMJB01000021">
    <property type="protein sequence ID" value="SCM66447.1"/>
    <property type="molecule type" value="Genomic_DNA"/>
</dbReference>
<gene>
    <name evidence="1" type="ORF">KARMA_0623</name>
</gene>
<accession>A0A1M4MXH4</accession>
<protein>
    <submittedName>
        <fullName evidence="1">Uncharacterized protein</fullName>
    </submittedName>
</protein>
<sequence>MQEVNWVLATPEGRKILRKIFRAGLDTAENGACTKHVEVLGQKSITKFGDRAVEIASGMKDPAIKAAWVNRECDEEQHFLSHHWLRGIILSQRSKQLPVAIDRCVVELAAGKCMPEISRKVCNDTESSMRRKKCDCVPEYKGFADNIMADVKKGLSFVPLMKATELSKERVFRLLDVKKSWVRSMKEGDKSTSQAREYFRTDYGHKYFAAKKAHDLTINEAFSDFDFYWSLRKASENLDKPERYFSGENTYSASGKYTSGRDFTDTEPLSDKEHDFIEFLEGDIQRTLLSSTRVEREIVELIRLFVWEYFSENDPEVIRRAESGDGRLNVLWDRERDYRKEFQEYLRKKLTDMLKEEKDVG</sequence>
<dbReference type="Proteomes" id="UP000184085">
    <property type="component" value="Unassembled WGS sequence"/>
</dbReference>
<proteinExistence type="predicted"/>
<name>A0A1M4MXH4_9RHOB</name>
<dbReference type="AlphaFoldDB" id="A0A1M4MXH4"/>
<organism evidence="1 2">
    <name type="scientific">Donghicola eburneus</name>
    <dbReference type="NCBI Taxonomy" id="393278"/>
    <lineage>
        <taxon>Bacteria</taxon>
        <taxon>Pseudomonadati</taxon>
        <taxon>Pseudomonadota</taxon>
        <taxon>Alphaproteobacteria</taxon>
        <taxon>Rhodobacterales</taxon>
        <taxon>Roseobacteraceae</taxon>
        <taxon>Donghicola</taxon>
    </lineage>
</organism>
<keyword evidence="2" id="KW-1185">Reference proteome</keyword>
<evidence type="ECO:0000313" key="2">
    <source>
        <dbReference type="Proteomes" id="UP000184085"/>
    </source>
</evidence>